<dbReference type="SUPFAM" id="SSF81330">
    <property type="entry name" value="Gated mechanosensitive channel"/>
    <property type="match status" value="1"/>
</dbReference>
<evidence type="ECO:0000256" key="3">
    <source>
        <dbReference type="ARBA" id="ARBA00022989"/>
    </source>
</evidence>
<dbReference type="InterPro" id="IPR037673">
    <property type="entry name" value="MSC/AndL"/>
</dbReference>
<sequence>MLKESFWKEFGAFIQEYKIVSVGVAFVMGQAINELVKSFVSNMFMPLLNPLIPDGTWRTATWKIWLFEFGWGPFTSSLLHFGILSFIVFLLVKKLLRIKKQ</sequence>
<comment type="caution">
    <text evidence="6">The sequence shown here is derived from an EMBL/GenBank/DDBJ whole genome shotgun (WGS) entry which is preliminary data.</text>
</comment>
<dbReference type="PANTHER" id="PTHR30266">
    <property type="entry name" value="MECHANOSENSITIVE CHANNEL MSCL"/>
    <property type="match status" value="1"/>
</dbReference>
<evidence type="ECO:0000256" key="4">
    <source>
        <dbReference type="ARBA" id="ARBA00023136"/>
    </source>
</evidence>
<dbReference type="Proteomes" id="UP001528920">
    <property type="component" value="Unassembled WGS sequence"/>
</dbReference>
<keyword evidence="3 5" id="KW-1133">Transmembrane helix</keyword>
<accession>A0ABT5VSU8</accession>
<name>A0ABT5VSU8_9BACT</name>
<keyword evidence="4 5" id="KW-0472">Membrane</keyword>
<keyword evidence="7" id="KW-1185">Reference proteome</keyword>
<evidence type="ECO:0000256" key="5">
    <source>
        <dbReference type="SAM" id="Phobius"/>
    </source>
</evidence>
<reference evidence="6 7" key="1">
    <citation type="submission" date="2022-01" db="EMBL/GenBank/DDBJ databases">
        <title>Labilibaculum sp. nov, a marine bacterium isolated from Antarctica.</title>
        <authorList>
            <person name="Dai W."/>
        </authorList>
    </citation>
    <scope>NUCLEOTIDE SEQUENCE [LARGE SCALE GENOMIC DNA]</scope>
    <source>
        <strain evidence="6 7">DW002</strain>
    </source>
</reference>
<feature type="transmembrane region" description="Helical" evidence="5">
    <location>
        <begin position="71"/>
        <end position="92"/>
    </location>
</feature>
<dbReference type="InterPro" id="IPR036019">
    <property type="entry name" value="MscL_channel"/>
</dbReference>
<dbReference type="PANTHER" id="PTHR30266:SF2">
    <property type="entry name" value="LARGE-CONDUCTANCE MECHANOSENSITIVE CHANNEL"/>
    <property type="match status" value="1"/>
</dbReference>
<dbReference type="Pfam" id="PF01741">
    <property type="entry name" value="MscL"/>
    <property type="match status" value="1"/>
</dbReference>
<proteinExistence type="predicted"/>
<dbReference type="Gene3D" id="1.10.1200.120">
    <property type="entry name" value="Large-conductance mechanosensitive channel, MscL, domain 1"/>
    <property type="match status" value="1"/>
</dbReference>
<dbReference type="EMBL" id="JAKJSC010000001">
    <property type="protein sequence ID" value="MDE5418494.1"/>
    <property type="molecule type" value="Genomic_DNA"/>
</dbReference>
<evidence type="ECO:0000256" key="1">
    <source>
        <dbReference type="ARBA" id="ARBA00004141"/>
    </source>
</evidence>
<gene>
    <name evidence="6" type="ORF">L3049_10780</name>
</gene>
<keyword evidence="2 5" id="KW-0812">Transmembrane</keyword>
<evidence type="ECO:0000313" key="6">
    <source>
        <dbReference type="EMBL" id="MDE5418494.1"/>
    </source>
</evidence>
<evidence type="ECO:0000313" key="7">
    <source>
        <dbReference type="Proteomes" id="UP001528920"/>
    </source>
</evidence>
<comment type="subcellular location">
    <subcellularLocation>
        <location evidence="1">Membrane</location>
        <topology evidence="1">Multi-pass membrane protein</topology>
    </subcellularLocation>
</comment>
<evidence type="ECO:0000256" key="2">
    <source>
        <dbReference type="ARBA" id="ARBA00022692"/>
    </source>
</evidence>
<organism evidence="6 7">
    <name type="scientific">Paralabilibaculum antarcticum</name>
    <dbReference type="NCBI Taxonomy" id="2912572"/>
    <lineage>
        <taxon>Bacteria</taxon>
        <taxon>Pseudomonadati</taxon>
        <taxon>Bacteroidota</taxon>
        <taxon>Bacteroidia</taxon>
        <taxon>Marinilabiliales</taxon>
        <taxon>Marinifilaceae</taxon>
        <taxon>Paralabilibaculum</taxon>
    </lineage>
</organism>
<dbReference type="RefSeq" id="WP_275109819.1">
    <property type="nucleotide sequence ID" value="NZ_JAKJSC010000001.1"/>
</dbReference>
<protein>
    <submittedName>
        <fullName evidence="6">MscL family protein</fullName>
    </submittedName>
</protein>